<evidence type="ECO:0000313" key="7">
    <source>
        <dbReference type="Proteomes" id="UP000012063"/>
    </source>
</evidence>
<dbReference type="Gene3D" id="3.40.50.20">
    <property type="match status" value="1"/>
</dbReference>
<evidence type="ECO:0000256" key="1">
    <source>
        <dbReference type="ARBA" id="ARBA00022598"/>
    </source>
</evidence>
<dbReference type="GO" id="GO:0005524">
    <property type="term" value="F:ATP binding"/>
    <property type="evidence" value="ECO:0007669"/>
    <property type="project" value="UniProtKB-UniRule"/>
</dbReference>
<dbReference type="InParanoid" id="M5DY97"/>
<dbReference type="PANTHER" id="PTHR43585">
    <property type="entry name" value="FUMIPYRROLE BIOSYNTHESIS PROTEIN C"/>
    <property type="match status" value="1"/>
</dbReference>
<accession>M5DY97</accession>
<dbReference type="AlphaFoldDB" id="M5DY97"/>
<evidence type="ECO:0000259" key="5">
    <source>
        <dbReference type="PROSITE" id="PS50975"/>
    </source>
</evidence>
<dbReference type="Pfam" id="PF18603">
    <property type="entry name" value="LAL_C2"/>
    <property type="match status" value="1"/>
</dbReference>
<sequence length="422" mass="47533">MRLLVLGGGSGQISLIKKAKEMDYEVVVSDYYLNAPGKKIADFSSTSSTFDFEANIETAKEYDIDGVLTAGTDQPVYTAARVAEKLLLPQYISAKTAKSVTNKKIMKKTFSKNEIPTVKYKIINNNFSNSELKQLSAPYVVKPLDSQGQRGVFKLDSIKEIREKFNEVLSFSRENEILIEEYYHSAEITVSGWVVNGSAKLLTVTDRLRFEENIHIGICSSHLFPSRYLEKYNFEIKKLSQKIVNDFKIKNGPIYFQFLIGDQGIKVNEIACRIGGAYEGDFMPILTGVDILKMMVQLAAGNEVNIEALENYELENNKQHLSSQLFFARSGEIKKMTASSEIEKMPGVLKAGFNYDLGEIIPDIENATARAGYFIVIADSRNELRERVSYVYDKLKILDERGNNLVLREIGENFKSLFNSGV</sequence>
<dbReference type="STRING" id="1293054.HSACCH_00385"/>
<feature type="domain" description="ATP-grasp" evidence="5">
    <location>
        <begin position="107"/>
        <end position="300"/>
    </location>
</feature>
<name>M5DY97_9FIRM</name>
<keyword evidence="1" id="KW-0436">Ligase</keyword>
<dbReference type="PANTHER" id="PTHR43585:SF2">
    <property type="entry name" value="ATP-GRASP ENZYME FSQD"/>
    <property type="match status" value="1"/>
</dbReference>
<dbReference type="Proteomes" id="UP000012063">
    <property type="component" value="Unassembled WGS sequence"/>
</dbReference>
<dbReference type="RefSeq" id="WP_005487428.1">
    <property type="nucleotide sequence ID" value="NZ_CAUI01000005.1"/>
</dbReference>
<keyword evidence="2 4" id="KW-0547">Nucleotide-binding</keyword>
<organism evidence="6 7">
    <name type="scientific">Halanaerobium saccharolyticum subsp. saccharolyticum DSM 6643</name>
    <dbReference type="NCBI Taxonomy" id="1293054"/>
    <lineage>
        <taxon>Bacteria</taxon>
        <taxon>Bacillati</taxon>
        <taxon>Bacillota</taxon>
        <taxon>Clostridia</taxon>
        <taxon>Halanaerobiales</taxon>
        <taxon>Halanaerobiaceae</taxon>
        <taxon>Halanaerobium</taxon>
    </lineage>
</organism>
<keyword evidence="7" id="KW-1185">Reference proteome</keyword>
<dbReference type="GO" id="GO:0016874">
    <property type="term" value="F:ligase activity"/>
    <property type="evidence" value="ECO:0007669"/>
    <property type="project" value="UniProtKB-KW"/>
</dbReference>
<evidence type="ECO:0000256" key="4">
    <source>
        <dbReference type="PROSITE-ProRule" id="PRU00409"/>
    </source>
</evidence>
<dbReference type="InterPro" id="IPR040570">
    <property type="entry name" value="LAL_C2"/>
</dbReference>
<dbReference type="Gene3D" id="3.30.1490.20">
    <property type="entry name" value="ATP-grasp fold, A domain"/>
    <property type="match status" value="1"/>
</dbReference>
<dbReference type="GO" id="GO:0046872">
    <property type="term" value="F:metal ion binding"/>
    <property type="evidence" value="ECO:0007669"/>
    <property type="project" value="InterPro"/>
</dbReference>
<comment type="caution">
    <text evidence="6">The sequence shown here is derived from an EMBL/GenBank/DDBJ whole genome shotgun (WGS) entry which is preliminary data.</text>
</comment>
<evidence type="ECO:0000313" key="6">
    <source>
        <dbReference type="EMBL" id="CCU78077.1"/>
    </source>
</evidence>
<proteinExistence type="predicted"/>
<gene>
    <name evidence="6" type="ORF">HSACCH_00385</name>
</gene>
<dbReference type="SUPFAM" id="SSF56059">
    <property type="entry name" value="Glutathione synthetase ATP-binding domain-like"/>
    <property type="match status" value="1"/>
</dbReference>
<evidence type="ECO:0000256" key="2">
    <source>
        <dbReference type="ARBA" id="ARBA00022741"/>
    </source>
</evidence>
<dbReference type="InterPro" id="IPR052032">
    <property type="entry name" value="ATP-dep_AA_Ligase"/>
</dbReference>
<reference evidence="7" key="1">
    <citation type="journal article" date="2013" name="Genome Announc.">
        <title>Genome Sequence of Halanaerobium saccharolyticum subsp. saccharolyticum Strain DSM 6643T, a Halophilic Hydrogen-Producing Bacterium.</title>
        <authorList>
            <person name="Kivisto A."/>
            <person name="Larjo A."/>
            <person name="Ciranna A."/>
            <person name="Santala V."/>
            <person name="Roos C."/>
            <person name="Karp M."/>
        </authorList>
    </citation>
    <scope>NUCLEOTIDE SEQUENCE [LARGE SCALE GENOMIC DNA]</scope>
    <source>
        <strain evidence="7">DSM 6643</strain>
    </source>
</reference>
<dbReference type="InterPro" id="IPR011761">
    <property type="entry name" value="ATP-grasp"/>
</dbReference>
<dbReference type="InterPro" id="IPR016185">
    <property type="entry name" value="PreATP-grasp_dom_sf"/>
</dbReference>
<dbReference type="Pfam" id="PF13535">
    <property type="entry name" value="ATP-grasp_4"/>
    <property type="match status" value="1"/>
</dbReference>
<dbReference type="EMBL" id="CAUI01000005">
    <property type="protein sequence ID" value="CCU78077.1"/>
    <property type="molecule type" value="Genomic_DNA"/>
</dbReference>
<dbReference type="PROSITE" id="PS50975">
    <property type="entry name" value="ATP_GRASP"/>
    <property type="match status" value="1"/>
</dbReference>
<keyword evidence="3 4" id="KW-0067">ATP-binding</keyword>
<dbReference type="Gene3D" id="3.30.470.20">
    <property type="entry name" value="ATP-grasp fold, B domain"/>
    <property type="match status" value="1"/>
</dbReference>
<protein>
    <recommendedName>
        <fullName evidence="5">ATP-grasp domain-containing protein</fullName>
    </recommendedName>
</protein>
<evidence type="ECO:0000256" key="3">
    <source>
        <dbReference type="ARBA" id="ARBA00022840"/>
    </source>
</evidence>
<dbReference type="eggNOG" id="COG0151">
    <property type="taxonomic scope" value="Bacteria"/>
</dbReference>
<dbReference type="InterPro" id="IPR013815">
    <property type="entry name" value="ATP_grasp_subdomain_1"/>
</dbReference>
<dbReference type="SUPFAM" id="SSF52440">
    <property type="entry name" value="PreATP-grasp domain"/>
    <property type="match status" value="1"/>
</dbReference>